<dbReference type="PANTHER" id="PTHR47331">
    <property type="entry name" value="PHD-TYPE DOMAIN-CONTAINING PROTEIN"/>
    <property type="match status" value="1"/>
</dbReference>
<dbReference type="Pfam" id="PF05380">
    <property type="entry name" value="Peptidase_A17"/>
    <property type="match status" value="1"/>
</dbReference>
<gene>
    <name evidence="1" type="ORF">NPIL_363451</name>
</gene>
<organism evidence="1 2">
    <name type="scientific">Nephila pilipes</name>
    <name type="common">Giant wood spider</name>
    <name type="synonym">Nephila maculata</name>
    <dbReference type="NCBI Taxonomy" id="299642"/>
    <lineage>
        <taxon>Eukaryota</taxon>
        <taxon>Metazoa</taxon>
        <taxon>Ecdysozoa</taxon>
        <taxon>Arthropoda</taxon>
        <taxon>Chelicerata</taxon>
        <taxon>Arachnida</taxon>
        <taxon>Araneae</taxon>
        <taxon>Araneomorphae</taxon>
        <taxon>Entelegynae</taxon>
        <taxon>Araneoidea</taxon>
        <taxon>Nephilidae</taxon>
        <taxon>Nephila</taxon>
    </lineage>
</organism>
<keyword evidence="2" id="KW-1185">Reference proteome</keyword>
<accession>A0A8X6NI56</accession>
<dbReference type="AlphaFoldDB" id="A0A8X6NI56"/>
<reference evidence="1" key="1">
    <citation type="submission" date="2020-08" db="EMBL/GenBank/DDBJ databases">
        <title>Multicomponent nature underlies the extraordinary mechanical properties of spider dragline silk.</title>
        <authorList>
            <person name="Kono N."/>
            <person name="Nakamura H."/>
            <person name="Mori M."/>
            <person name="Yoshida Y."/>
            <person name="Ohtoshi R."/>
            <person name="Malay A.D."/>
            <person name="Moran D.A.P."/>
            <person name="Tomita M."/>
            <person name="Numata K."/>
            <person name="Arakawa K."/>
        </authorList>
    </citation>
    <scope>NUCLEOTIDE SEQUENCE</scope>
</reference>
<dbReference type="InterPro" id="IPR008042">
    <property type="entry name" value="Retrotrans_Pao"/>
</dbReference>
<protein>
    <submittedName>
        <fullName evidence="1">Uncharacterized protein</fullName>
    </submittedName>
</protein>
<dbReference type="EMBL" id="BMAW01009892">
    <property type="protein sequence ID" value="GFT16213.1"/>
    <property type="molecule type" value="Genomic_DNA"/>
</dbReference>
<sequence>MLDASSETSNAISLNSVILNEWWNRTTSKSSASPREYPSVSIDLHGFYDYSEQCFVAVIYISFKFINGEVKTSLVRSKSKFCPIKALTIPLLELFTALLLTRFVSRVIPILKVPFNHIHKWKDSKVVLA</sequence>
<evidence type="ECO:0000313" key="1">
    <source>
        <dbReference type="EMBL" id="GFT16213.1"/>
    </source>
</evidence>
<dbReference type="Proteomes" id="UP000887013">
    <property type="component" value="Unassembled WGS sequence"/>
</dbReference>
<comment type="caution">
    <text evidence="1">The sequence shown here is derived from an EMBL/GenBank/DDBJ whole genome shotgun (WGS) entry which is preliminary data.</text>
</comment>
<evidence type="ECO:0000313" key="2">
    <source>
        <dbReference type="Proteomes" id="UP000887013"/>
    </source>
</evidence>
<proteinExistence type="predicted"/>
<name>A0A8X6NI56_NEPPI</name>